<proteinExistence type="predicted"/>
<name>A0A822ZDG9_NELNU</name>
<evidence type="ECO:0000313" key="1">
    <source>
        <dbReference type="EMBL" id="DAD44244.1"/>
    </source>
</evidence>
<organism evidence="1 2">
    <name type="scientific">Nelumbo nucifera</name>
    <name type="common">Sacred lotus</name>
    <dbReference type="NCBI Taxonomy" id="4432"/>
    <lineage>
        <taxon>Eukaryota</taxon>
        <taxon>Viridiplantae</taxon>
        <taxon>Streptophyta</taxon>
        <taxon>Embryophyta</taxon>
        <taxon>Tracheophyta</taxon>
        <taxon>Spermatophyta</taxon>
        <taxon>Magnoliopsida</taxon>
        <taxon>Proteales</taxon>
        <taxon>Nelumbonaceae</taxon>
        <taxon>Nelumbo</taxon>
    </lineage>
</organism>
<evidence type="ECO:0000313" key="2">
    <source>
        <dbReference type="Proteomes" id="UP000607653"/>
    </source>
</evidence>
<accession>A0A822ZDG9</accession>
<gene>
    <name evidence="1" type="ORF">HUJ06_002474</name>
</gene>
<dbReference type="Proteomes" id="UP000607653">
    <property type="component" value="Unassembled WGS sequence"/>
</dbReference>
<protein>
    <submittedName>
        <fullName evidence="1">Uncharacterized protein</fullName>
    </submittedName>
</protein>
<comment type="caution">
    <text evidence="1">The sequence shown here is derived from an EMBL/GenBank/DDBJ whole genome shotgun (WGS) entry which is preliminary data.</text>
</comment>
<dbReference type="EMBL" id="DUZY01000007">
    <property type="protein sequence ID" value="DAD44244.1"/>
    <property type="molecule type" value="Genomic_DNA"/>
</dbReference>
<dbReference type="AlphaFoldDB" id="A0A822ZDG9"/>
<sequence>MLGKELGRGQFGLMDENAEGLKCLWGGFQRNLGLPVKPRPFEPLSEISPFFILEMSDGLRFSPCVQSLRNGKDLRGTEKAVAPVTEISAVKEGSCNYRTAEHA</sequence>
<reference evidence="1 2" key="1">
    <citation type="journal article" date="2020" name="Mol. Biol. Evol.">
        <title>Distinct Expression and Methylation Patterns for Genes with Different Fates following a Single Whole-Genome Duplication in Flowering Plants.</title>
        <authorList>
            <person name="Shi T."/>
            <person name="Rahmani R.S."/>
            <person name="Gugger P.F."/>
            <person name="Wang M."/>
            <person name="Li H."/>
            <person name="Zhang Y."/>
            <person name="Li Z."/>
            <person name="Wang Q."/>
            <person name="Van de Peer Y."/>
            <person name="Marchal K."/>
            <person name="Chen J."/>
        </authorList>
    </citation>
    <scope>NUCLEOTIDE SEQUENCE [LARGE SCALE GENOMIC DNA]</scope>
    <source>
        <tissue evidence="1">Leaf</tissue>
    </source>
</reference>
<keyword evidence="2" id="KW-1185">Reference proteome</keyword>